<organism evidence="2 3">
    <name type="scientific">Exobacillus caeni</name>
    <dbReference type="NCBI Taxonomy" id="2574798"/>
    <lineage>
        <taxon>Bacteria</taxon>
        <taxon>Bacillati</taxon>
        <taxon>Bacillota</taxon>
        <taxon>Bacilli</taxon>
        <taxon>Bacillales</taxon>
        <taxon>Guptibacillaceae</taxon>
        <taxon>Exobacillus</taxon>
    </lineage>
</organism>
<sequence length="256" mass="28529">MLNKRRKVRGSGPLPFRYVFLISFIIFIVLTVQGLWIVEKGLKPTLMEYAKIETQRIATLAINDALTQKMTEEFTEEELVKRVTNQNGDVASIEVNQEAVLRMLAESTIRVQNFLKSVEEGTLDYWAQQNDVDLKLRDGAGQNGIIHYIPIGQAFNNSLLANLGPQIPVRFTAIGEVNTDIVRTVEKVGINSYLLDISVQVVVDVRVVIPFATETEKVKTSIPVVTTIINGEVPNFYNNGGGNLPNPSIDVEDLEN</sequence>
<evidence type="ECO:0000256" key="1">
    <source>
        <dbReference type="SAM" id="Phobius"/>
    </source>
</evidence>
<feature type="transmembrane region" description="Helical" evidence="1">
    <location>
        <begin position="16"/>
        <end position="38"/>
    </location>
</feature>
<dbReference type="InterPro" id="IPR014197">
    <property type="entry name" value="Sporulation_prot_YunB"/>
</dbReference>
<keyword evidence="1" id="KW-0812">Transmembrane</keyword>
<dbReference type="EMBL" id="SWLG01000001">
    <property type="protein sequence ID" value="TLS38820.1"/>
    <property type="molecule type" value="Genomic_DNA"/>
</dbReference>
<dbReference type="RefSeq" id="WP_138122051.1">
    <property type="nucleotide sequence ID" value="NZ_SWLG01000001.1"/>
</dbReference>
<dbReference type="OrthoDB" id="1649278at2"/>
<dbReference type="Pfam" id="PF09560">
    <property type="entry name" value="Spore_YunB"/>
    <property type="match status" value="1"/>
</dbReference>
<proteinExistence type="predicted"/>
<name>A0A5R9F976_9BACL</name>
<evidence type="ECO:0000313" key="3">
    <source>
        <dbReference type="Proteomes" id="UP000308230"/>
    </source>
</evidence>
<comment type="caution">
    <text evidence="2">The sequence shown here is derived from an EMBL/GenBank/DDBJ whole genome shotgun (WGS) entry which is preliminary data.</text>
</comment>
<evidence type="ECO:0000313" key="2">
    <source>
        <dbReference type="EMBL" id="TLS38820.1"/>
    </source>
</evidence>
<dbReference type="AlphaFoldDB" id="A0A5R9F976"/>
<accession>A0A5R9F976</accession>
<gene>
    <name evidence="2" type="primary">yunB</name>
    <name evidence="2" type="ORF">FCL54_00445</name>
</gene>
<keyword evidence="3" id="KW-1185">Reference proteome</keyword>
<dbReference type="Proteomes" id="UP000308230">
    <property type="component" value="Unassembled WGS sequence"/>
</dbReference>
<reference evidence="2 3" key="1">
    <citation type="submission" date="2019-04" db="EMBL/GenBank/DDBJ databases">
        <title>Bacillus caeni sp. nov., a bacterium isolated from mangrove sediment.</title>
        <authorList>
            <person name="Huang H."/>
            <person name="Mo K."/>
            <person name="Hu Y."/>
        </authorList>
    </citation>
    <scope>NUCLEOTIDE SEQUENCE [LARGE SCALE GENOMIC DNA]</scope>
    <source>
        <strain evidence="2 3">HB172195</strain>
    </source>
</reference>
<dbReference type="PIRSF" id="PIRSF021383">
    <property type="entry name" value="YunB"/>
    <property type="match status" value="1"/>
</dbReference>
<protein>
    <submittedName>
        <fullName evidence="2">Sporulation protein YunB</fullName>
    </submittedName>
</protein>
<keyword evidence="1" id="KW-0472">Membrane</keyword>
<dbReference type="NCBIfam" id="TIGR02832">
    <property type="entry name" value="spo_yunB"/>
    <property type="match status" value="1"/>
</dbReference>
<keyword evidence="1" id="KW-1133">Transmembrane helix</keyword>